<reference evidence="2 3" key="1">
    <citation type="submission" date="2023-07" db="EMBL/GenBank/DDBJ databases">
        <title>Sorghum-associated microbial communities from plants grown in Nebraska, USA.</title>
        <authorList>
            <person name="Schachtman D."/>
        </authorList>
    </citation>
    <scope>NUCLEOTIDE SEQUENCE [LARGE SCALE GENOMIC DNA]</scope>
    <source>
        <strain evidence="2 3">CC351</strain>
    </source>
</reference>
<gene>
    <name evidence="2" type="ORF">J2T04_003211</name>
</gene>
<accession>A0ABT9SPE7</accession>
<evidence type="ECO:0000256" key="1">
    <source>
        <dbReference type="SAM" id="Phobius"/>
    </source>
</evidence>
<keyword evidence="1" id="KW-1133">Transmembrane helix</keyword>
<keyword evidence="3" id="KW-1185">Reference proteome</keyword>
<feature type="transmembrane region" description="Helical" evidence="1">
    <location>
        <begin position="20"/>
        <end position="39"/>
    </location>
</feature>
<keyword evidence="1" id="KW-0812">Transmembrane</keyword>
<keyword evidence="1" id="KW-0472">Membrane</keyword>
<dbReference type="EMBL" id="JAUSRL010000005">
    <property type="protein sequence ID" value="MDP9961313.1"/>
    <property type="molecule type" value="Genomic_DNA"/>
</dbReference>
<comment type="caution">
    <text evidence="2">The sequence shown here is derived from an EMBL/GenBank/DDBJ whole genome shotgun (WGS) entry which is preliminary data.</text>
</comment>
<name>A0ABT9SPE7_9FLAO</name>
<proteinExistence type="predicted"/>
<organism evidence="2 3">
    <name type="scientific">Chryseobacterium lathyri</name>
    <dbReference type="NCBI Taxonomy" id="395933"/>
    <lineage>
        <taxon>Bacteria</taxon>
        <taxon>Pseudomonadati</taxon>
        <taxon>Bacteroidota</taxon>
        <taxon>Flavobacteriia</taxon>
        <taxon>Flavobacteriales</taxon>
        <taxon>Weeksellaceae</taxon>
        <taxon>Chryseobacterium group</taxon>
        <taxon>Chryseobacterium</taxon>
    </lineage>
</organism>
<dbReference type="Proteomes" id="UP001235513">
    <property type="component" value="Unassembled WGS sequence"/>
</dbReference>
<sequence length="45" mass="5355">MPMNRDVVHFTGFVVKYQRVVMIISVLLYFSKIAFLSTGREEIRY</sequence>
<evidence type="ECO:0000313" key="2">
    <source>
        <dbReference type="EMBL" id="MDP9961313.1"/>
    </source>
</evidence>
<protein>
    <submittedName>
        <fullName evidence="2">Membrane protein YadS</fullName>
    </submittedName>
</protein>
<evidence type="ECO:0000313" key="3">
    <source>
        <dbReference type="Proteomes" id="UP001235513"/>
    </source>
</evidence>